<dbReference type="InterPro" id="IPR000550">
    <property type="entry name" value="Hppk"/>
</dbReference>
<evidence type="ECO:0000256" key="12">
    <source>
        <dbReference type="ARBA" id="ARBA00033413"/>
    </source>
</evidence>
<evidence type="ECO:0000313" key="15">
    <source>
        <dbReference type="Proteomes" id="UP000613743"/>
    </source>
</evidence>
<dbReference type="NCBIfam" id="TIGR01498">
    <property type="entry name" value="folK"/>
    <property type="match status" value="1"/>
</dbReference>
<evidence type="ECO:0000256" key="1">
    <source>
        <dbReference type="ARBA" id="ARBA00005051"/>
    </source>
</evidence>
<dbReference type="Pfam" id="PF01288">
    <property type="entry name" value="HPPK"/>
    <property type="match status" value="1"/>
</dbReference>
<sequence>MIKVFVALGANLEQPIQQLQSAVSALTAIAESEAIEVSNFYQSTPMGDVIQPDYINAVASFETTQPPLALLDQLQAIENNQGRVRIERWGPRTLDLDLLLYGDQTVDHPRLTIPHYGMKQRSFVLIPLADLVPQLILPCGTSIKQLISTKMRSELQQVHLDH</sequence>
<protein>
    <recommendedName>
        <fullName evidence="4">2-amino-4-hydroxy-6-hydroxymethyldihydropteridine pyrophosphokinase</fullName>
        <ecNumber evidence="3">2.7.6.3</ecNumber>
    </recommendedName>
    <alternativeName>
        <fullName evidence="11">6-hydroxymethyl-7,8-dihydropterin pyrophosphokinase</fullName>
    </alternativeName>
    <alternativeName>
        <fullName evidence="12">7,8-dihydro-6-hydroxymethylpterin-pyrophosphokinase</fullName>
    </alternativeName>
</protein>
<accession>A0A917JJ24</accession>
<reference evidence="14" key="1">
    <citation type="journal article" date="2014" name="Int. J. Syst. Evol. Microbiol.">
        <title>Complete genome sequence of Corynebacterium casei LMG S-19264T (=DSM 44701T), isolated from a smear-ripened cheese.</title>
        <authorList>
            <consortium name="US DOE Joint Genome Institute (JGI-PGF)"/>
            <person name="Walter F."/>
            <person name="Albersmeier A."/>
            <person name="Kalinowski J."/>
            <person name="Ruckert C."/>
        </authorList>
    </citation>
    <scope>NUCLEOTIDE SEQUENCE</scope>
    <source>
        <strain evidence="14">JCM 30804</strain>
    </source>
</reference>
<organism evidence="14 15">
    <name type="scientific">Shewanella gelidii</name>
    <dbReference type="NCBI Taxonomy" id="1642821"/>
    <lineage>
        <taxon>Bacteria</taxon>
        <taxon>Pseudomonadati</taxon>
        <taxon>Pseudomonadota</taxon>
        <taxon>Gammaproteobacteria</taxon>
        <taxon>Alteromonadales</taxon>
        <taxon>Shewanellaceae</taxon>
        <taxon>Shewanella</taxon>
    </lineage>
</organism>
<keyword evidence="5" id="KW-0808">Transferase</keyword>
<evidence type="ECO:0000256" key="4">
    <source>
        <dbReference type="ARBA" id="ARBA00016218"/>
    </source>
</evidence>
<proteinExistence type="inferred from homology"/>
<keyword evidence="7" id="KW-0418">Kinase</keyword>
<comment type="function">
    <text evidence="10">Catalyzes the transfer of pyrophosphate from adenosine triphosphate (ATP) to 6-hydroxymethyl-7,8-dihydropterin, an enzymatic step in folate biosynthesis pathway.</text>
</comment>
<evidence type="ECO:0000256" key="5">
    <source>
        <dbReference type="ARBA" id="ARBA00022679"/>
    </source>
</evidence>
<dbReference type="PROSITE" id="PS00794">
    <property type="entry name" value="HPPK"/>
    <property type="match status" value="1"/>
</dbReference>
<evidence type="ECO:0000259" key="13">
    <source>
        <dbReference type="PROSITE" id="PS00794"/>
    </source>
</evidence>
<comment type="pathway">
    <text evidence="1">Cofactor biosynthesis; tetrahydrofolate biosynthesis; 2-amino-4-hydroxy-6-hydroxymethyl-7,8-dihydropteridine diphosphate from 7,8-dihydroneopterin triphosphate: step 4/4.</text>
</comment>
<evidence type="ECO:0000256" key="2">
    <source>
        <dbReference type="ARBA" id="ARBA00005810"/>
    </source>
</evidence>
<dbReference type="EC" id="2.7.6.3" evidence="3"/>
<dbReference type="GO" id="GO:0005524">
    <property type="term" value="F:ATP binding"/>
    <property type="evidence" value="ECO:0007669"/>
    <property type="project" value="UniProtKB-KW"/>
</dbReference>
<name>A0A917JJ24_9GAMM</name>
<comment type="caution">
    <text evidence="14">The sequence shown here is derived from an EMBL/GenBank/DDBJ whole genome shotgun (WGS) entry which is preliminary data.</text>
</comment>
<evidence type="ECO:0000256" key="10">
    <source>
        <dbReference type="ARBA" id="ARBA00029409"/>
    </source>
</evidence>
<evidence type="ECO:0000256" key="7">
    <source>
        <dbReference type="ARBA" id="ARBA00022777"/>
    </source>
</evidence>
<dbReference type="AlphaFoldDB" id="A0A917JJ24"/>
<dbReference type="EMBL" id="BMPZ01000001">
    <property type="protein sequence ID" value="GGI70789.1"/>
    <property type="molecule type" value="Genomic_DNA"/>
</dbReference>
<keyword evidence="15" id="KW-1185">Reference proteome</keyword>
<evidence type="ECO:0000256" key="8">
    <source>
        <dbReference type="ARBA" id="ARBA00022840"/>
    </source>
</evidence>
<reference evidence="14" key="2">
    <citation type="submission" date="2020-09" db="EMBL/GenBank/DDBJ databases">
        <authorList>
            <person name="Sun Q."/>
            <person name="Ohkuma M."/>
        </authorList>
    </citation>
    <scope>NUCLEOTIDE SEQUENCE</scope>
    <source>
        <strain evidence="14">JCM 30804</strain>
    </source>
</reference>
<dbReference type="GO" id="GO:0046656">
    <property type="term" value="P:folic acid biosynthetic process"/>
    <property type="evidence" value="ECO:0007669"/>
    <property type="project" value="UniProtKB-KW"/>
</dbReference>
<keyword evidence="8" id="KW-0067">ATP-binding</keyword>
<evidence type="ECO:0000313" key="14">
    <source>
        <dbReference type="EMBL" id="GGI70789.1"/>
    </source>
</evidence>
<comment type="similarity">
    <text evidence="2">Belongs to the HPPK family.</text>
</comment>
<dbReference type="PANTHER" id="PTHR43071">
    <property type="entry name" value="2-AMINO-4-HYDROXY-6-HYDROXYMETHYLDIHYDROPTERIDINE PYROPHOSPHOKINASE"/>
    <property type="match status" value="1"/>
</dbReference>
<dbReference type="PANTHER" id="PTHR43071:SF1">
    <property type="entry name" value="2-AMINO-4-HYDROXY-6-HYDROXYMETHYLDIHYDROPTERIDINE PYROPHOSPHOKINASE"/>
    <property type="match status" value="1"/>
</dbReference>
<keyword evidence="6" id="KW-0547">Nucleotide-binding</keyword>
<evidence type="ECO:0000256" key="11">
    <source>
        <dbReference type="ARBA" id="ARBA00029766"/>
    </source>
</evidence>
<dbReference type="Proteomes" id="UP000613743">
    <property type="component" value="Unassembled WGS sequence"/>
</dbReference>
<evidence type="ECO:0000256" key="3">
    <source>
        <dbReference type="ARBA" id="ARBA00013253"/>
    </source>
</evidence>
<gene>
    <name evidence="14" type="primary">folK</name>
    <name evidence="14" type="ORF">GCM10009332_05130</name>
</gene>
<dbReference type="InterPro" id="IPR035907">
    <property type="entry name" value="Hppk_sf"/>
</dbReference>
<feature type="domain" description="7,8-dihydro-6-hydroxymethylpterin-pyrophosphokinase" evidence="13">
    <location>
        <begin position="88"/>
        <end position="99"/>
    </location>
</feature>
<evidence type="ECO:0000256" key="9">
    <source>
        <dbReference type="ARBA" id="ARBA00022909"/>
    </source>
</evidence>
<keyword evidence="9" id="KW-0289">Folate biosynthesis</keyword>
<dbReference type="RefSeq" id="WP_188917508.1">
    <property type="nucleotide sequence ID" value="NZ_BMPZ01000001.1"/>
</dbReference>
<evidence type="ECO:0000256" key="6">
    <source>
        <dbReference type="ARBA" id="ARBA00022741"/>
    </source>
</evidence>
<dbReference type="SUPFAM" id="SSF55083">
    <property type="entry name" value="6-hydroxymethyl-7,8-dihydropterin pyrophosphokinase, HPPK"/>
    <property type="match status" value="1"/>
</dbReference>
<dbReference type="GO" id="GO:0016301">
    <property type="term" value="F:kinase activity"/>
    <property type="evidence" value="ECO:0007669"/>
    <property type="project" value="UniProtKB-KW"/>
</dbReference>
<dbReference type="Gene3D" id="3.30.70.560">
    <property type="entry name" value="7,8-Dihydro-6-hydroxymethylpterin-pyrophosphokinase HPPK"/>
    <property type="match status" value="1"/>
</dbReference>
<dbReference type="CDD" id="cd00483">
    <property type="entry name" value="HPPK"/>
    <property type="match status" value="1"/>
</dbReference>
<dbReference type="GO" id="GO:0003848">
    <property type="term" value="F:2-amino-4-hydroxy-6-hydroxymethyldihydropteridine diphosphokinase activity"/>
    <property type="evidence" value="ECO:0007669"/>
    <property type="project" value="UniProtKB-EC"/>
</dbReference>